<accession>A0A443NM16</accession>
<sequence length="70" mass="8131">MCILHLSPLALHQKEKNPNQLIFTSFKAFLVWLCFASCFFLRFRSDPDMGFVVSFKNVNAADELRRGSIY</sequence>
<feature type="transmembrane region" description="Helical" evidence="1">
    <location>
        <begin position="20"/>
        <end position="41"/>
    </location>
</feature>
<dbReference type="EMBL" id="QPKB01000003">
    <property type="protein sequence ID" value="RWR79544.1"/>
    <property type="molecule type" value="Genomic_DNA"/>
</dbReference>
<gene>
    <name evidence="2" type="ORF">CKAN_00812100</name>
</gene>
<evidence type="ECO:0000313" key="3">
    <source>
        <dbReference type="Proteomes" id="UP000283530"/>
    </source>
</evidence>
<keyword evidence="1" id="KW-0812">Transmembrane</keyword>
<dbReference type="Proteomes" id="UP000283530">
    <property type="component" value="Unassembled WGS sequence"/>
</dbReference>
<evidence type="ECO:0000313" key="2">
    <source>
        <dbReference type="EMBL" id="RWR79544.1"/>
    </source>
</evidence>
<organism evidence="2 3">
    <name type="scientific">Cinnamomum micranthum f. kanehirae</name>
    <dbReference type="NCBI Taxonomy" id="337451"/>
    <lineage>
        <taxon>Eukaryota</taxon>
        <taxon>Viridiplantae</taxon>
        <taxon>Streptophyta</taxon>
        <taxon>Embryophyta</taxon>
        <taxon>Tracheophyta</taxon>
        <taxon>Spermatophyta</taxon>
        <taxon>Magnoliopsida</taxon>
        <taxon>Magnoliidae</taxon>
        <taxon>Laurales</taxon>
        <taxon>Lauraceae</taxon>
        <taxon>Cinnamomum</taxon>
    </lineage>
</organism>
<keyword evidence="3" id="KW-1185">Reference proteome</keyword>
<comment type="caution">
    <text evidence="2">The sequence shown here is derived from an EMBL/GenBank/DDBJ whole genome shotgun (WGS) entry which is preliminary data.</text>
</comment>
<proteinExistence type="predicted"/>
<keyword evidence="1" id="KW-1133">Transmembrane helix</keyword>
<name>A0A443NM16_9MAGN</name>
<keyword evidence="1" id="KW-0472">Membrane</keyword>
<evidence type="ECO:0000256" key="1">
    <source>
        <dbReference type="SAM" id="Phobius"/>
    </source>
</evidence>
<protein>
    <submittedName>
        <fullName evidence="2">Uncharacterized protein</fullName>
    </submittedName>
</protein>
<dbReference type="AlphaFoldDB" id="A0A443NM16"/>
<reference evidence="2 3" key="1">
    <citation type="journal article" date="2019" name="Nat. Plants">
        <title>Stout camphor tree genome fills gaps in understanding of flowering plant genome evolution.</title>
        <authorList>
            <person name="Chaw S.M."/>
            <person name="Liu Y.C."/>
            <person name="Wu Y.W."/>
            <person name="Wang H.Y."/>
            <person name="Lin C.I."/>
            <person name="Wu C.S."/>
            <person name="Ke H.M."/>
            <person name="Chang L.Y."/>
            <person name="Hsu C.Y."/>
            <person name="Yang H.T."/>
            <person name="Sudianto E."/>
            <person name="Hsu M.H."/>
            <person name="Wu K.P."/>
            <person name="Wang L.N."/>
            <person name="Leebens-Mack J.H."/>
            <person name="Tsai I.J."/>
        </authorList>
    </citation>
    <scope>NUCLEOTIDE SEQUENCE [LARGE SCALE GENOMIC DNA]</scope>
    <source>
        <strain evidence="3">cv. Chaw 1501</strain>
        <tissue evidence="2">Young leaves</tissue>
    </source>
</reference>